<dbReference type="AlphaFoldDB" id="A0A8S1SVM8"/>
<dbReference type="PROSITE" id="PS50089">
    <property type="entry name" value="ZF_RING_2"/>
    <property type="match status" value="1"/>
</dbReference>
<evidence type="ECO:0000313" key="7">
    <source>
        <dbReference type="EMBL" id="CAD8143319.1"/>
    </source>
</evidence>
<evidence type="ECO:0000256" key="3">
    <source>
        <dbReference type="ARBA" id="ARBA00022833"/>
    </source>
</evidence>
<keyword evidence="5" id="KW-1133">Transmembrane helix</keyword>
<accession>A0A8S1SVM8</accession>
<evidence type="ECO:0000256" key="1">
    <source>
        <dbReference type="ARBA" id="ARBA00022723"/>
    </source>
</evidence>
<keyword evidence="3" id="KW-0862">Zinc</keyword>
<protein>
    <recommendedName>
        <fullName evidence="6">RING-type domain-containing protein</fullName>
    </recommendedName>
</protein>
<dbReference type="GO" id="GO:0016567">
    <property type="term" value="P:protein ubiquitination"/>
    <property type="evidence" value="ECO:0007669"/>
    <property type="project" value="TreeGrafter"/>
</dbReference>
<organism evidence="7 8">
    <name type="scientific">Paramecium pentaurelia</name>
    <dbReference type="NCBI Taxonomy" id="43138"/>
    <lineage>
        <taxon>Eukaryota</taxon>
        <taxon>Sar</taxon>
        <taxon>Alveolata</taxon>
        <taxon>Ciliophora</taxon>
        <taxon>Intramacronucleata</taxon>
        <taxon>Oligohymenophorea</taxon>
        <taxon>Peniculida</taxon>
        <taxon>Parameciidae</taxon>
        <taxon>Paramecium</taxon>
    </lineage>
</organism>
<feature type="domain" description="RING-type" evidence="6">
    <location>
        <begin position="215"/>
        <end position="254"/>
    </location>
</feature>
<gene>
    <name evidence="7" type="ORF">PPENT_87.1.T0120149</name>
</gene>
<evidence type="ECO:0000256" key="4">
    <source>
        <dbReference type="PROSITE-ProRule" id="PRU00175"/>
    </source>
</evidence>
<dbReference type="GO" id="GO:0008270">
    <property type="term" value="F:zinc ion binding"/>
    <property type="evidence" value="ECO:0007669"/>
    <property type="project" value="UniProtKB-KW"/>
</dbReference>
<dbReference type="Pfam" id="PF13639">
    <property type="entry name" value="zf-RING_2"/>
    <property type="match status" value="1"/>
</dbReference>
<sequence length="258" mass="30848">MNQQQIILQNLSEIIRNNKIDLIIKYIEVIVYSITICFIQKDIKLHTFYQSSLIVFIQGIALTHYYQHIIYQYKKQIQNDGYNWSAPFDNPQTYHSDQLKNTIILYHSNFMMVKIANLVFEIVLFISTPYEIYRYLKTPLNSYSNLILFEITLYFVRRVQLLVIPFLGLFKFVILILFQRLRRQNLPIFQNQTQTIENIAIQLHEQACSEIELDCIICLQKISDKYVKLQCGHYFHKECIDNWIKQKQICPLCRSSIN</sequence>
<keyword evidence="5" id="KW-0472">Membrane</keyword>
<feature type="transmembrane region" description="Helical" evidence="5">
    <location>
        <begin position="47"/>
        <end position="66"/>
    </location>
</feature>
<feature type="transmembrane region" description="Helical" evidence="5">
    <location>
        <begin position="22"/>
        <end position="41"/>
    </location>
</feature>
<reference evidence="7" key="1">
    <citation type="submission" date="2021-01" db="EMBL/GenBank/DDBJ databases">
        <authorList>
            <consortium name="Genoscope - CEA"/>
            <person name="William W."/>
        </authorList>
    </citation>
    <scope>NUCLEOTIDE SEQUENCE</scope>
</reference>
<dbReference type="EMBL" id="CAJJDO010000012">
    <property type="protein sequence ID" value="CAD8143319.1"/>
    <property type="molecule type" value="Genomic_DNA"/>
</dbReference>
<dbReference type="GO" id="GO:0061630">
    <property type="term" value="F:ubiquitin protein ligase activity"/>
    <property type="evidence" value="ECO:0007669"/>
    <property type="project" value="TreeGrafter"/>
</dbReference>
<evidence type="ECO:0000256" key="5">
    <source>
        <dbReference type="SAM" id="Phobius"/>
    </source>
</evidence>
<comment type="caution">
    <text evidence="7">The sequence shown here is derived from an EMBL/GenBank/DDBJ whole genome shotgun (WGS) entry which is preliminary data.</text>
</comment>
<dbReference type="OrthoDB" id="292178at2759"/>
<evidence type="ECO:0000259" key="6">
    <source>
        <dbReference type="PROSITE" id="PS50089"/>
    </source>
</evidence>
<dbReference type="Proteomes" id="UP000689195">
    <property type="component" value="Unassembled WGS sequence"/>
</dbReference>
<evidence type="ECO:0000313" key="8">
    <source>
        <dbReference type="Proteomes" id="UP000689195"/>
    </source>
</evidence>
<proteinExistence type="predicted"/>
<keyword evidence="8" id="KW-1185">Reference proteome</keyword>
<dbReference type="PANTHER" id="PTHR45969">
    <property type="entry name" value="RING ZINC FINGER PROTEIN-RELATED"/>
    <property type="match status" value="1"/>
</dbReference>
<keyword evidence="2 4" id="KW-0863">Zinc-finger</keyword>
<dbReference type="SMART" id="SM00184">
    <property type="entry name" value="RING"/>
    <property type="match status" value="1"/>
</dbReference>
<name>A0A8S1SVM8_9CILI</name>
<feature type="transmembrane region" description="Helical" evidence="5">
    <location>
        <begin position="155"/>
        <end position="178"/>
    </location>
</feature>
<keyword evidence="1" id="KW-0479">Metal-binding</keyword>
<dbReference type="InterPro" id="IPR001841">
    <property type="entry name" value="Znf_RING"/>
</dbReference>
<evidence type="ECO:0000256" key="2">
    <source>
        <dbReference type="ARBA" id="ARBA00022771"/>
    </source>
</evidence>
<dbReference type="PANTHER" id="PTHR45969:SF69">
    <property type="entry name" value="FINGER DOMAIN PROTEIN, PUTATIVE (AFU_ORTHOLOGUE AFUA_3G12190)-RELATED"/>
    <property type="match status" value="1"/>
</dbReference>
<keyword evidence="5" id="KW-0812">Transmembrane</keyword>